<dbReference type="EMBL" id="BKCP01006073">
    <property type="protein sequence ID" value="GER41401.1"/>
    <property type="molecule type" value="Genomic_DNA"/>
</dbReference>
<gene>
    <name evidence="2" type="ORF">STAS_18118</name>
</gene>
<dbReference type="Proteomes" id="UP000325081">
    <property type="component" value="Unassembled WGS sequence"/>
</dbReference>
<evidence type="ECO:0000313" key="3">
    <source>
        <dbReference type="Proteomes" id="UP000325081"/>
    </source>
</evidence>
<reference evidence="3" key="1">
    <citation type="journal article" date="2019" name="Curr. Biol.">
        <title>Genome Sequence of Striga asiatica Provides Insight into the Evolution of Plant Parasitism.</title>
        <authorList>
            <person name="Yoshida S."/>
            <person name="Kim S."/>
            <person name="Wafula E.K."/>
            <person name="Tanskanen J."/>
            <person name="Kim Y.M."/>
            <person name="Honaas L."/>
            <person name="Yang Z."/>
            <person name="Spallek T."/>
            <person name="Conn C.E."/>
            <person name="Ichihashi Y."/>
            <person name="Cheong K."/>
            <person name="Cui S."/>
            <person name="Der J.P."/>
            <person name="Gundlach H."/>
            <person name="Jiao Y."/>
            <person name="Hori C."/>
            <person name="Ishida J.K."/>
            <person name="Kasahara H."/>
            <person name="Kiba T."/>
            <person name="Kim M.S."/>
            <person name="Koo N."/>
            <person name="Laohavisit A."/>
            <person name="Lee Y.H."/>
            <person name="Lumba S."/>
            <person name="McCourt P."/>
            <person name="Mortimer J.C."/>
            <person name="Mutuku J.M."/>
            <person name="Nomura T."/>
            <person name="Sasaki-Sekimoto Y."/>
            <person name="Seto Y."/>
            <person name="Wang Y."/>
            <person name="Wakatake T."/>
            <person name="Sakakibara H."/>
            <person name="Demura T."/>
            <person name="Yamaguchi S."/>
            <person name="Yoneyama K."/>
            <person name="Manabe R.I."/>
            <person name="Nelson D.C."/>
            <person name="Schulman A.H."/>
            <person name="Timko M.P."/>
            <person name="dePamphilis C.W."/>
            <person name="Choi D."/>
            <person name="Shirasu K."/>
        </authorList>
    </citation>
    <scope>NUCLEOTIDE SEQUENCE [LARGE SCALE GENOMIC DNA]</scope>
    <source>
        <strain evidence="3">cv. UVA1</strain>
    </source>
</reference>
<organism evidence="2 3">
    <name type="scientific">Striga asiatica</name>
    <name type="common">Asiatic witchweed</name>
    <name type="synonym">Buchnera asiatica</name>
    <dbReference type="NCBI Taxonomy" id="4170"/>
    <lineage>
        <taxon>Eukaryota</taxon>
        <taxon>Viridiplantae</taxon>
        <taxon>Streptophyta</taxon>
        <taxon>Embryophyta</taxon>
        <taxon>Tracheophyta</taxon>
        <taxon>Spermatophyta</taxon>
        <taxon>Magnoliopsida</taxon>
        <taxon>eudicotyledons</taxon>
        <taxon>Gunneridae</taxon>
        <taxon>Pentapetalae</taxon>
        <taxon>asterids</taxon>
        <taxon>lamiids</taxon>
        <taxon>Lamiales</taxon>
        <taxon>Orobanchaceae</taxon>
        <taxon>Buchnereae</taxon>
        <taxon>Striga</taxon>
    </lineage>
</organism>
<accession>A0A5A7QBJ5</accession>
<feature type="region of interest" description="Disordered" evidence="1">
    <location>
        <begin position="86"/>
        <end position="154"/>
    </location>
</feature>
<proteinExistence type="predicted"/>
<keyword evidence="3" id="KW-1185">Reference proteome</keyword>
<comment type="caution">
    <text evidence="2">The sequence shown here is derived from an EMBL/GenBank/DDBJ whole genome shotgun (WGS) entry which is preliminary data.</text>
</comment>
<protein>
    <submittedName>
        <fullName evidence="2">Actin 7</fullName>
    </submittedName>
</protein>
<evidence type="ECO:0000313" key="2">
    <source>
        <dbReference type="EMBL" id="GER41401.1"/>
    </source>
</evidence>
<sequence>MVAVVAMIREIANPFPRWLFFNGGIQVYVVFDELATTNWRRPHRAASRKVRQRAEESILKAALATPKHIENSAQPSQPAENIADLANPSADLPASGAQDKHPPSQSTSQDPKTKRRKLTKGNDSNTKKTKQSSKKDTGSKPVLEQLDPFAGNSDASSAATYLLSIFPEEETSCWKDSQTRASVTLHNLLKVSSSPHPVLS</sequence>
<evidence type="ECO:0000256" key="1">
    <source>
        <dbReference type="SAM" id="MobiDB-lite"/>
    </source>
</evidence>
<dbReference type="AlphaFoldDB" id="A0A5A7QBJ5"/>
<name>A0A5A7QBJ5_STRAF</name>